<comment type="similarity">
    <text evidence="2 15">Belongs to the ATP-dependent DNA ligase family.</text>
</comment>
<feature type="region of interest" description="Disordered" evidence="16">
    <location>
        <begin position="127"/>
        <end position="163"/>
    </location>
</feature>
<organism evidence="18 19">
    <name type="scientific">Blumeria hordei</name>
    <name type="common">Barley powdery mildew</name>
    <name type="synonym">Blumeria graminis f. sp. hordei</name>
    <dbReference type="NCBI Taxonomy" id="2867405"/>
    <lineage>
        <taxon>Eukaryota</taxon>
        <taxon>Fungi</taxon>
        <taxon>Dikarya</taxon>
        <taxon>Ascomycota</taxon>
        <taxon>Pezizomycotina</taxon>
        <taxon>Leotiomycetes</taxon>
        <taxon>Erysiphales</taxon>
        <taxon>Erysiphaceae</taxon>
        <taxon>Blumeria</taxon>
    </lineage>
</organism>
<dbReference type="GO" id="GO:0005634">
    <property type="term" value="C:nucleus"/>
    <property type="evidence" value="ECO:0007669"/>
    <property type="project" value="UniProtKB-SubCell"/>
</dbReference>
<dbReference type="GO" id="GO:0005739">
    <property type="term" value="C:mitochondrion"/>
    <property type="evidence" value="ECO:0007669"/>
    <property type="project" value="TreeGrafter"/>
</dbReference>
<dbReference type="InterPro" id="IPR012340">
    <property type="entry name" value="NA-bd_OB-fold"/>
</dbReference>
<dbReference type="GO" id="GO:0005524">
    <property type="term" value="F:ATP binding"/>
    <property type="evidence" value="ECO:0007669"/>
    <property type="project" value="UniProtKB-KW"/>
</dbReference>
<dbReference type="FunFam" id="2.40.50.140:FF:000062">
    <property type="entry name" value="DNA ligase"/>
    <property type="match status" value="1"/>
</dbReference>
<sequence>MSSSQATLGYVRDPQTTLGKFFGSQSMKKIPAKQSKLSFSAKATIKEDKSETIQHTSSTPTSFTANNSTDPKETGVKKRARLSHQDSESCIKELDSDDEEPILKRSRTAKLEKGNGKIANLESKTLRLSQVKQEQSDDKNWNSLPSPKHPENLERQKSRDEEKLQVELKSEIKMSPKATAIVSLPNTSEPVIDDEISDIEEEKISIDTKMLQKTQVKLESDSTNLCPEWKPGEPVPYAALCATFSLIEMTSKRLLIASYCSLFLRKVLKLTPDDLLPTVLLMVNKLAADYAGIELGIGESLIMKAIGESTGRSLAVIKDSHKEIGDLGLVAVQSRAKQPTMFAPKPLTIRGVHKDLVYIATVSGQRAQSRKIDFIKKLLSAADTQNSGVKIDNTKNKGGPSEAKFIVRFLEGKLRLGLAEKTVLISLAQAFIWHETESKVSGKPPGSEEIAKGEAILKTVFSEIPSYEIIIPTMISHGILNLREHCQLQPGIPLKPMLAKPTKAISEVLDRFENHLFTCEFKYDGERAQIHYVAKDSPVKYSGPDFAVSKTKTGDLAAIFSRNSEDLSKKYPDILAKLDTWVKPETSSFVMDCESVAWDVVENKILPFQQLMTRKKKDVKIEDVKIKVCVYAFDLLYLNGEAIVHKPLRDRRSLLHTAFTPVPGEFAFATGMDGKDIDEIQNFLDESMKASCEGLMVKMLDGSESSYEPSKRSRNWLKIKKDYLSGIGDSLDLVVLGAYYGRGKRTSVYGAFLLACHNDRSESYETICNIGTGFSEAALEELYSQLSAIVIDHPKPFYTHATSNAHQPDVWFEPKYVWEVKTADLTLSPRYKAAYQERSDNDKGISLRFPRFIRIREDKKPETATKSSQVAEMYRKQESVMKTKEAAVDDGYEY</sequence>
<feature type="region of interest" description="Disordered" evidence="16">
    <location>
        <begin position="45"/>
        <end position="107"/>
    </location>
</feature>
<dbReference type="SUPFAM" id="SSF50249">
    <property type="entry name" value="Nucleic acid-binding proteins"/>
    <property type="match status" value="1"/>
</dbReference>
<keyword evidence="6 14" id="KW-0547">Nucleotide-binding</keyword>
<evidence type="ECO:0000256" key="3">
    <source>
        <dbReference type="ARBA" id="ARBA00022598"/>
    </source>
</evidence>
<keyword evidence="10 14" id="KW-0234">DNA repair</keyword>
<dbReference type="Gene3D" id="2.40.50.140">
    <property type="entry name" value="Nucleic acid-binding proteins"/>
    <property type="match status" value="1"/>
</dbReference>
<evidence type="ECO:0000313" key="19">
    <source>
        <dbReference type="Proteomes" id="UP000275772"/>
    </source>
</evidence>
<dbReference type="SUPFAM" id="SSF117018">
    <property type="entry name" value="ATP-dependent DNA ligase DNA-binding domain"/>
    <property type="match status" value="1"/>
</dbReference>
<keyword evidence="9 14" id="KW-0233">DNA recombination</keyword>
<evidence type="ECO:0000256" key="13">
    <source>
        <dbReference type="ARBA" id="ARBA00034003"/>
    </source>
</evidence>
<dbReference type="PROSITE" id="PS00697">
    <property type="entry name" value="DNA_LIGASE_A1"/>
    <property type="match status" value="1"/>
</dbReference>
<feature type="compositionally biased region" description="Basic and acidic residues" evidence="16">
    <location>
        <begin position="83"/>
        <end position="94"/>
    </location>
</feature>
<dbReference type="AlphaFoldDB" id="A0A383V2P6"/>
<dbReference type="InterPro" id="IPR012309">
    <property type="entry name" value="DNA_ligase_ATP-dep_C"/>
</dbReference>
<dbReference type="GO" id="GO:0003910">
    <property type="term" value="F:DNA ligase (ATP) activity"/>
    <property type="evidence" value="ECO:0007669"/>
    <property type="project" value="UniProtKB-EC"/>
</dbReference>
<reference evidence="18 19" key="1">
    <citation type="submission" date="2017-11" db="EMBL/GenBank/DDBJ databases">
        <authorList>
            <person name="Kracher B."/>
        </authorList>
    </citation>
    <scope>NUCLEOTIDE SEQUENCE [LARGE SCALE GENOMIC DNA]</scope>
    <source>
        <strain evidence="18 19">RACE1</strain>
    </source>
</reference>
<dbReference type="FunFam" id="1.10.3260.10:FF:000001">
    <property type="entry name" value="DNA ligase"/>
    <property type="match status" value="1"/>
</dbReference>
<dbReference type="PANTHER" id="PTHR45674:SF4">
    <property type="entry name" value="DNA LIGASE 1"/>
    <property type="match status" value="1"/>
</dbReference>
<evidence type="ECO:0000256" key="10">
    <source>
        <dbReference type="ARBA" id="ARBA00023204"/>
    </source>
</evidence>
<keyword evidence="11" id="KW-0539">Nucleus</keyword>
<evidence type="ECO:0000256" key="2">
    <source>
        <dbReference type="ARBA" id="ARBA00007572"/>
    </source>
</evidence>
<name>A0A383V2P6_BLUHO</name>
<protein>
    <recommendedName>
        <fullName evidence="14">DNA ligase</fullName>
        <ecNumber evidence="14">6.5.1.1</ecNumber>
    </recommendedName>
</protein>
<accession>A0A383V2P6</accession>
<dbReference type="Gene3D" id="3.30.470.30">
    <property type="entry name" value="DNA ligase/mRNA capping enzyme"/>
    <property type="match status" value="1"/>
</dbReference>
<keyword evidence="5" id="KW-0235">DNA replication</keyword>
<dbReference type="GO" id="GO:0071897">
    <property type="term" value="P:DNA biosynthetic process"/>
    <property type="evidence" value="ECO:0007669"/>
    <property type="project" value="InterPro"/>
</dbReference>
<dbReference type="GO" id="GO:0003677">
    <property type="term" value="F:DNA binding"/>
    <property type="evidence" value="ECO:0007669"/>
    <property type="project" value="InterPro"/>
</dbReference>
<dbReference type="Proteomes" id="UP000275772">
    <property type="component" value="Unassembled WGS sequence"/>
</dbReference>
<dbReference type="InterPro" id="IPR036599">
    <property type="entry name" value="DNA_ligase_N_sf"/>
</dbReference>
<dbReference type="PROSITE" id="PS50160">
    <property type="entry name" value="DNA_LIGASE_A3"/>
    <property type="match status" value="1"/>
</dbReference>
<comment type="catalytic activity">
    <reaction evidence="13 14">
        <text>ATP + (deoxyribonucleotide)n-3'-hydroxyl + 5'-phospho-(deoxyribonucleotide)m = (deoxyribonucleotide)n+m + AMP + diphosphate.</text>
        <dbReference type="EC" id="6.5.1.1"/>
    </reaction>
</comment>
<feature type="domain" description="ATP-dependent DNA ligase family profile" evidence="17">
    <location>
        <begin position="621"/>
        <end position="758"/>
    </location>
</feature>
<dbReference type="SUPFAM" id="SSF56091">
    <property type="entry name" value="DNA ligase/mRNA capping enzyme, catalytic domain"/>
    <property type="match status" value="1"/>
</dbReference>
<feature type="compositionally biased region" description="Polar residues" evidence="16">
    <location>
        <begin position="53"/>
        <end position="69"/>
    </location>
</feature>
<evidence type="ECO:0000256" key="12">
    <source>
        <dbReference type="ARBA" id="ARBA00023306"/>
    </source>
</evidence>
<comment type="subcellular location">
    <subcellularLocation>
        <location evidence="1">Nucleus</location>
    </subcellularLocation>
</comment>
<proteinExistence type="inferred from homology"/>
<evidence type="ECO:0000256" key="6">
    <source>
        <dbReference type="ARBA" id="ARBA00022741"/>
    </source>
</evidence>
<evidence type="ECO:0000256" key="9">
    <source>
        <dbReference type="ARBA" id="ARBA00023172"/>
    </source>
</evidence>
<dbReference type="InterPro" id="IPR000977">
    <property type="entry name" value="DNA_ligase_ATP-dep"/>
</dbReference>
<dbReference type="Pfam" id="PF04679">
    <property type="entry name" value="DNA_ligase_A_C"/>
    <property type="match status" value="1"/>
</dbReference>
<gene>
    <name evidence="18" type="ORF">BLGHR1_16931</name>
</gene>
<evidence type="ECO:0000256" key="16">
    <source>
        <dbReference type="SAM" id="MobiDB-lite"/>
    </source>
</evidence>
<evidence type="ECO:0000256" key="7">
    <source>
        <dbReference type="ARBA" id="ARBA00022763"/>
    </source>
</evidence>
<dbReference type="GO" id="GO:0051301">
    <property type="term" value="P:cell division"/>
    <property type="evidence" value="ECO:0007669"/>
    <property type="project" value="UniProtKB-KW"/>
</dbReference>
<dbReference type="EMBL" id="UNSH01000086">
    <property type="protein sequence ID" value="SZF06128.1"/>
    <property type="molecule type" value="Genomic_DNA"/>
</dbReference>
<dbReference type="CDD" id="cd07969">
    <property type="entry name" value="OBF_DNA_ligase_I"/>
    <property type="match status" value="1"/>
</dbReference>
<evidence type="ECO:0000256" key="1">
    <source>
        <dbReference type="ARBA" id="ARBA00004123"/>
    </source>
</evidence>
<dbReference type="Gene3D" id="1.10.3260.10">
    <property type="entry name" value="DNA ligase, ATP-dependent, N-terminal domain"/>
    <property type="match status" value="1"/>
</dbReference>
<evidence type="ECO:0000256" key="8">
    <source>
        <dbReference type="ARBA" id="ARBA00022840"/>
    </source>
</evidence>
<evidence type="ECO:0000256" key="14">
    <source>
        <dbReference type="RuleBase" id="RU000617"/>
    </source>
</evidence>
<dbReference type="InterPro" id="IPR012308">
    <property type="entry name" value="DNA_ligase_ATP-dep_N"/>
</dbReference>
<keyword evidence="8 14" id="KW-0067">ATP-binding</keyword>
<evidence type="ECO:0000256" key="5">
    <source>
        <dbReference type="ARBA" id="ARBA00022705"/>
    </source>
</evidence>
<keyword evidence="3 14" id="KW-0436">Ligase</keyword>
<dbReference type="CDD" id="cd07900">
    <property type="entry name" value="Adenylation_DNA_ligase_I_Euk"/>
    <property type="match status" value="1"/>
</dbReference>
<dbReference type="InterPro" id="IPR050191">
    <property type="entry name" value="ATP-dep_DNA_ligase"/>
</dbReference>
<evidence type="ECO:0000256" key="15">
    <source>
        <dbReference type="RuleBase" id="RU004196"/>
    </source>
</evidence>
<dbReference type="PROSITE" id="PS00333">
    <property type="entry name" value="DNA_LIGASE_A2"/>
    <property type="match status" value="1"/>
</dbReference>
<dbReference type="PANTHER" id="PTHR45674">
    <property type="entry name" value="DNA LIGASE 1/3 FAMILY MEMBER"/>
    <property type="match status" value="1"/>
</dbReference>
<dbReference type="NCBIfam" id="TIGR00574">
    <property type="entry name" value="dnl1"/>
    <property type="match status" value="1"/>
</dbReference>
<feature type="compositionally biased region" description="Basic and acidic residues" evidence="16">
    <location>
        <begin position="148"/>
        <end position="163"/>
    </location>
</feature>
<dbReference type="Pfam" id="PF04675">
    <property type="entry name" value="DNA_ligase_A_N"/>
    <property type="match status" value="1"/>
</dbReference>
<evidence type="ECO:0000256" key="11">
    <source>
        <dbReference type="ARBA" id="ARBA00023242"/>
    </source>
</evidence>
<dbReference type="GO" id="GO:0006310">
    <property type="term" value="P:DNA recombination"/>
    <property type="evidence" value="ECO:0007669"/>
    <property type="project" value="UniProtKB-KW"/>
</dbReference>
<evidence type="ECO:0000259" key="17">
    <source>
        <dbReference type="PROSITE" id="PS50160"/>
    </source>
</evidence>
<dbReference type="Pfam" id="PF01068">
    <property type="entry name" value="DNA_ligase_A_M"/>
    <property type="match status" value="2"/>
</dbReference>
<keyword evidence="4" id="KW-0132">Cell division</keyword>
<dbReference type="GO" id="GO:0006281">
    <property type="term" value="P:DNA repair"/>
    <property type="evidence" value="ECO:0007669"/>
    <property type="project" value="UniProtKB-KW"/>
</dbReference>
<dbReference type="VEuPathDB" id="FungiDB:BLGHR1_16931"/>
<dbReference type="InterPro" id="IPR012310">
    <property type="entry name" value="DNA_ligase_ATP-dep_cent"/>
</dbReference>
<evidence type="ECO:0000256" key="4">
    <source>
        <dbReference type="ARBA" id="ARBA00022618"/>
    </source>
</evidence>
<dbReference type="FunFam" id="3.30.470.30:FF:000016">
    <property type="entry name" value="DNA ligase"/>
    <property type="match status" value="1"/>
</dbReference>
<keyword evidence="7 14" id="KW-0227">DNA damage</keyword>
<dbReference type="InterPro" id="IPR016059">
    <property type="entry name" value="DNA_ligase_ATP-dep_CS"/>
</dbReference>
<dbReference type="GO" id="GO:1903461">
    <property type="term" value="P:Okazaki fragment processing involved in mitotic DNA replication"/>
    <property type="evidence" value="ECO:0007669"/>
    <property type="project" value="TreeGrafter"/>
</dbReference>
<dbReference type="EC" id="6.5.1.1" evidence="14"/>
<evidence type="ECO:0000313" key="18">
    <source>
        <dbReference type="EMBL" id="SZF06128.1"/>
    </source>
</evidence>
<keyword evidence="12" id="KW-0131">Cell cycle</keyword>